<dbReference type="NCBIfam" id="TIGR00666">
    <property type="entry name" value="PBP4"/>
    <property type="match status" value="1"/>
</dbReference>
<organism evidence="3 4">
    <name type="scientific">Virgibacillus halodenitrificans</name>
    <name type="common">Bacillus halodenitrificans</name>
    <dbReference type="NCBI Taxonomy" id="1482"/>
    <lineage>
        <taxon>Bacteria</taxon>
        <taxon>Bacillati</taxon>
        <taxon>Bacillota</taxon>
        <taxon>Bacilli</taxon>
        <taxon>Bacillales</taxon>
        <taxon>Bacillaceae</taxon>
        <taxon>Virgibacillus</taxon>
    </lineage>
</organism>
<dbReference type="InterPro" id="IPR012338">
    <property type="entry name" value="Beta-lactam/transpept-like"/>
</dbReference>
<proteinExistence type="inferred from homology"/>
<keyword evidence="2 3" id="KW-0378">Hydrolase</keyword>
<dbReference type="EMBL" id="JACWEZ010000016">
    <property type="protein sequence ID" value="MBD1224335.1"/>
    <property type="molecule type" value="Genomic_DNA"/>
</dbReference>
<comment type="similarity">
    <text evidence="1">Belongs to the peptidase S13 family.</text>
</comment>
<gene>
    <name evidence="3" type="primary">dacB</name>
    <name evidence="3" type="ORF">IC602_17120</name>
</gene>
<dbReference type="InterPro" id="IPR000667">
    <property type="entry name" value="Peptidase_S13"/>
</dbReference>
<dbReference type="RefSeq" id="WP_189779126.1">
    <property type="nucleotide sequence ID" value="NZ_JACWEZ010000016.1"/>
</dbReference>
<evidence type="ECO:0000313" key="4">
    <source>
        <dbReference type="Proteomes" id="UP000621631"/>
    </source>
</evidence>
<sequence>MKAKLEKFIENEPVLLGALIGISVRNRQSGEMIYERQGETRMHPASNMKLLTAAVSLSELGEKYTFTTEVKTNGEIIDSKLAGNLYLVGKGDPTLVPEDLDLLAEELRLQGVKEIIGDLVADDRWYDSIRLSSDMMWEDEYAYYGGQISALTLSPDEDYDAGTIIIEVAAGNSIGDKPRVTLSPPTDYVRVENNARTEEVHSEEEEIEIRRLHGTNTITINGNIPLDSPNKKEWIAVWEPTEYALAVWQHALLKKGIKWNGTVKVAESPDNTQTLGTHTSIPLSELLVPFMKLSNNGIGEVLIKEMGKKVYGEGSWTAGLKVLEERLTDYNMNVDNLLLRDGSGISHVSLIPPNEITKLLYHIQKENWFPTYLDSLPVAGKEDRMVGGTLRDRLKGRKVQAKTGTIYGVSTLSGYAEANSGRQYIFSVMINNMLDEEIGKEIEDRLLEIILKD</sequence>
<comment type="caution">
    <text evidence="3">The sequence shown here is derived from an EMBL/GenBank/DDBJ whole genome shotgun (WGS) entry which is preliminary data.</text>
</comment>
<dbReference type="Pfam" id="PF02113">
    <property type="entry name" value="Peptidase_S13"/>
    <property type="match status" value="1"/>
</dbReference>
<dbReference type="PRINTS" id="PR00922">
    <property type="entry name" value="DADACBPTASE3"/>
</dbReference>
<evidence type="ECO:0000256" key="1">
    <source>
        <dbReference type="ARBA" id="ARBA00006096"/>
    </source>
</evidence>
<dbReference type="Proteomes" id="UP000621631">
    <property type="component" value="Unassembled WGS sequence"/>
</dbReference>
<evidence type="ECO:0000313" key="3">
    <source>
        <dbReference type="EMBL" id="MBD1224335.1"/>
    </source>
</evidence>
<dbReference type="SUPFAM" id="SSF56601">
    <property type="entry name" value="beta-lactamase/transpeptidase-like"/>
    <property type="match status" value="1"/>
</dbReference>
<dbReference type="EC" id="3.4.16.4" evidence="3"/>
<dbReference type="PANTHER" id="PTHR30023">
    <property type="entry name" value="D-ALANYL-D-ALANINE CARBOXYPEPTIDASE"/>
    <property type="match status" value="1"/>
</dbReference>
<keyword evidence="3" id="KW-0121">Carboxypeptidase</keyword>
<dbReference type="PANTHER" id="PTHR30023:SF0">
    <property type="entry name" value="PENICILLIN-SENSITIVE CARBOXYPEPTIDASE A"/>
    <property type="match status" value="1"/>
</dbReference>
<protein>
    <submittedName>
        <fullName evidence="3">D-alanyl-D-alanine carboxypeptidase/D-alanyl-D-alanine-endopeptidase</fullName>
        <ecNumber evidence="3">3.4.16.4</ecNumber>
    </submittedName>
</protein>
<name>A0ABR7VR00_VIRHA</name>
<keyword evidence="4" id="KW-1185">Reference proteome</keyword>
<accession>A0ABR7VR00</accession>
<reference evidence="3 4" key="1">
    <citation type="submission" date="2020-09" db="EMBL/GenBank/DDBJ databases">
        <title>Draft Genome Sequences of Oil-Oxidizing Bacteria Halomonas titanicae, Marinobacter lutaoensis, and Virgibacillus halodenitrificans Isolated from Highly Saline Environments.</title>
        <authorList>
            <person name="Grouzdev D.S."/>
            <person name="Sokolova D.S."/>
            <person name="Semenova E.M."/>
            <person name="Borzenkov I.A."/>
            <person name="Bidzhieva S.K."/>
            <person name="Poltaraus A.B."/>
            <person name="Nazina T.N."/>
        </authorList>
    </citation>
    <scope>NUCLEOTIDE SEQUENCE [LARGE SCALE GENOMIC DNA]</scope>
    <source>
        <strain evidence="3 4">VKM B-3472D</strain>
    </source>
</reference>
<keyword evidence="3" id="KW-0645">Protease</keyword>
<evidence type="ECO:0000256" key="2">
    <source>
        <dbReference type="ARBA" id="ARBA00022801"/>
    </source>
</evidence>
<dbReference type="Gene3D" id="3.40.710.10">
    <property type="entry name" value="DD-peptidase/beta-lactamase superfamily"/>
    <property type="match status" value="2"/>
</dbReference>
<dbReference type="GO" id="GO:0009002">
    <property type="term" value="F:serine-type D-Ala-D-Ala carboxypeptidase activity"/>
    <property type="evidence" value="ECO:0007669"/>
    <property type="project" value="UniProtKB-EC"/>
</dbReference>
<dbReference type="Gene3D" id="3.50.80.20">
    <property type="entry name" value="D-Ala-D-Ala carboxypeptidase C, peptidase S13"/>
    <property type="match status" value="1"/>
</dbReference>